<reference evidence="7 8" key="1">
    <citation type="submission" date="2018-06" db="EMBL/GenBank/DDBJ databases">
        <authorList>
            <consortium name="Pathogen Informatics"/>
            <person name="Doyle S."/>
        </authorList>
    </citation>
    <scope>NUCLEOTIDE SEQUENCE [LARGE SCALE GENOMIC DNA]</scope>
    <source>
        <strain evidence="7 8">NCTC10005</strain>
    </source>
</reference>
<dbReference type="PANTHER" id="PTHR31297">
    <property type="entry name" value="GLUCAN ENDO-1,6-BETA-GLUCOSIDASE B"/>
    <property type="match status" value="1"/>
</dbReference>
<comment type="similarity">
    <text evidence="4">Belongs to the glycosyl hydrolase 5 (cellulase A) family.</text>
</comment>
<organism evidence="7 8">
    <name type="scientific">Enterobacter cloacae</name>
    <dbReference type="NCBI Taxonomy" id="550"/>
    <lineage>
        <taxon>Bacteria</taxon>
        <taxon>Pseudomonadati</taxon>
        <taxon>Pseudomonadota</taxon>
        <taxon>Gammaproteobacteria</taxon>
        <taxon>Enterobacterales</taxon>
        <taxon>Enterobacteriaceae</taxon>
        <taxon>Enterobacter</taxon>
        <taxon>Enterobacter cloacae complex</taxon>
    </lineage>
</organism>
<evidence type="ECO:0000256" key="3">
    <source>
        <dbReference type="ARBA" id="ARBA00023295"/>
    </source>
</evidence>
<gene>
    <name evidence="7" type="ORF">NCTC10005_00389</name>
</gene>
<dbReference type="Pfam" id="PF00150">
    <property type="entry name" value="Cellulase"/>
    <property type="match status" value="1"/>
</dbReference>
<evidence type="ECO:0000256" key="2">
    <source>
        <dbReference type="ARBA" id="ARBA00022801"/>
    </source>
</evidence>
<feature type="signal peptide" evidence="5">
    <location>
        <begin position="1"/>
        <end position="19"/>
    </location>
</feature>
<evidence type="ECO:0000259" key="6">
    <source>
        <dbReference type="Pfam" id="PF00150"/>
    </source>
</evidence>
<dbReference type="Gene3D" id="3.20.20.80">
    <property type="entry name" value="Glycosidases"/>
    <property type="match status" value="1"/>
</dbReference>
<dbReference type="GO" id="GO:0009251">
    <property type="term" value="P:glucan catabolic process"/>
    <property type="evidence" value="ECO:0007669"/>
    <property type="project" value="TreeGrafter"/>
</dbReference>
<dbReference type="EMBL" id="UGJB01000004">
    <property type="protein sequence ID" value="STQ07755.1"/>
    <property type="molecule type" value="Genomic_DNA"/>
</dbReference>
<keyword evidence="1 5" id="KW-0732">Signal</keyword>
<evidence type="ECO:0000313" key="7">
    <source>
        <dbReference type="EMBL" id="STQ07755.1"/>
    </source>
</evidence>
<dbReference type="GO" id="GO:0008422">
    <property type="term" value="F:beta-glucosidase activity"/>
    <property type="evidence" value="ECO:0007669"/>
    <property type="project" value="TreeGrafter"/>
</dbReference>
<evidence type="ECO:0000256" key="5">
    <source>
        <dbReference type="SAM" id="SignalP"/>
    </source>
</evidence>
<keyword evidence="3 4" id="KW-0326">Glycosidase</keyword>
<dbReference type="SUPFAM" id="SSF51445">
    <property type="entry name" value="(Trans)glycosidases"/>
    <property type="match status" value="1"/>
</dbReference>
<accession>A0A377LN20</accession>
<feature type="domain" description="Glycoside hydrolase family 5" evidence="6">
    <location>
        <begin position="57"/>
        <end position="177"/>
    </location>
</feature>
<dbReference type="PANTHER" id="PTHR31297:SF17">
    <property type="entry name" value="ENDOGLUCANASE"/>
    <property type="match status" value="1"/>
</dbReference>
<protein>
    <submittedName>
        <fullName evidence="7">Cellulase (Glycosyl hydrolase family 5)</fullName>
    </submittedName>
</protein>
<dbReference type="GO" id="GO:0005576">
    <property type="term" value="C:extracellular region"/>
    <property type="evidence" value="ECO:0007669"/>
    <property type="project" value="TreeGrafter"/>
</dbReference>
<proteinExistence type="inferred from homology"/>
<name>A0A377LN20_ENTCL</name>
<dbReference type="AlphaFoldDB" id="A0A377LN20"/>
<dbReference type="InterPro" id="IPR017853">
    <property type="entry name" value="GH"/>
</dbReference>
<evidence type="ECO:0000313" key="8">
    <source>
        <dbReference type="Proteomes" id="UP000255106"/>
    </source>
</evidence>
<keyword evidence="2 4" id="KW-0378">Hydrolase</keyword>
<dbReference type="InterPro" id="IPR050386">
    <property type="entry name" value="Glycosyl_hydrolase_5"/>
</dbReference>
<sequence length="313" mass="35374">MLKPLIATALLLSSGWAIAAEPPLTAALYAQKLGVGMDVDWARTERGIREFDPLVVRDFRAKGISHVRIRVADEPTEARLIHLRKLVEACEQYGVIPIIAYQADSYKNDPKADNEKEVTDWWIAVAHYFGKRSPLLGFDLIYEPADKLNHNAASLNRVYEKTIKVIHSIDADRMIFIAPRLRAAPKISPASSCLRTAKTFCWRSGISFRGGPLKNNGKYPWTSGMAAEKAAIHNRIATALRWQQKTGHVSWVGAGAWGSQTALHPPRRKWPLPRLWPASCKRRKYPTRLTPISSFYDGEEGAWRPAPERCWRR</sequence>
<dbReference type="InterPro" id="IPR001547">
    <property type="entry name" value="Glyco_hydro_5"/>
</dbReference>
<dbReference type="Proteomes" id="UP000255106">
    <property type="component" value="Unassembled WGS sequence"/>
</dbReference>
<evidence type="ECO:0000256" key="4">
    <source>
        <dbReference type="RuleBase" id="RU361153"/>
    </source>
</evidence>
<evidence type="ECO:0000256" key="1">
    <source>
        <dbReference type="ARBA" id="ARBA00022729"/>
    </source>
</evidence>
<dbReference type="GO" id="GO:0009986">
    <property type="term" value="C:cell surface"/>
    <property type="evidence" value="ECO:0007669"/>
    <property type="project" value="TreeGrafter"/>
</dbReference>
<feature type="chain" id="PRO_5017077920" evidence="5">
    <location>
        <begin position="20"/>
        <end position="313"/>
    </location>
</feature>